<name>A0A544TBG7_9BACI</name>
<dbReference type="Pfam" id="PF01476">
    <property type="entry name" value="LysM"/>
    <property type="match status" value="1"/>
</dbReference>
<evidence type="ECO:0000313" key="4">
    <source>
        <dbReference type="Proteomes" id="UP000318937"/>
    </source>
</evidence>
<comment type="caution">
    <text evidence="3">The sequence shown here is derived from an EMBL/GenBank/DDBJ whole genome shotgun (WGS) entry which is preliminary data.</text>
</comment>
<reference evidence="3 4" key="1">
    <citation type="submission" date="2019-05" db="EMBL/GenBank/DDBJ databases">
        <title>Psychrobacillus vulpis sp. nov., a new species isolated from feces of a red fox that inhabits in The Tablas de Daimiel Natural Park, Albacete, Spain.</title>
        <authorList>
            <person name="Rodriguez M."/>
            <person name="Reina J.C."/>
            <person name="Bejar V."/>
            <person name="Llamas I."/>
        </authorList>
    </citation>
    <scope>NUCLEOTIDE SEQUENCE [LARGE SCALE GENOMIC DNA]</scope>
    <source>
        <strain evidence="3 4">NHI-2</strain>
    </source>
</reference>
<feature type="compositionally biased region" description="Pro residues" evidence="1">
    <location>
        <begin position="181"/>
        <end position="193"/>
    </location>
</feature>
<dbReference type="SUPFAM" id="SSF54106">
    <property type="entry name" value="LysM domain"/>
    <property type="match status" value="1"/>
</dbReference>
<dbReference type="Proteomes" id="UP000318937">
    <property type="component" value="Unassembled WGS sequence"/>
</dbReference>
<evidence type="ECO:0000313" key="3">
    <source>
        <dbReference type="EMBL" id="TQR14812.1"/>
    </source>
</evidence>
<dbReference type="OrthoDB" id="2033517at2"/>
<dbReference type="InterPro" id="IPR036779">
    <property type="entry name" value="LysM_dom_sf"/>
</dbReference>
<feature type="compositionally biased region" description="Pro residues" evidence="1">
    <location>
        <begin position="105"/>
        <end position="114"/>
    </location>
</feature>
<sequence>MQIHIVEKGDTLWKISRSYGVSFEELKRLNAHLANPEYIVPGMKIFIPDTKKMESINHPYSENRPVKKEMVKKEEMRPHPVPPKAQQVPPKAHQVPPKAQQVPPKAQPIPPKAQPVQPVPIVPPIQPVPPVRPQPIPSYSLPYHMMPVPDLDMTPSPQGWRLVESTSIHIQANFNERERPAPAPPVQPVPPVQQPTQPVAKEPSPIFEEMYACPPEQDFSYMHMHPFMYPQMHPQMQAHYGGCPCVQICYVPVYPCPPYPHHRF</sequence>
<feature type="region of interest" description="Disordered" evidence="1">
    <location>
        <begin position="179"/>
        <end position="200"/>
    </location>
</feature>
<dbReference type="Gene3D" id="3.10.350.10">
    <property type="entry name" value="LysM domain"/>
    <property type="match status" value="1"/>
</dbReference>
<dbReference type="InterPro" id="IPR018392">
    <property type="entry name" value="LysM"/>
</dbReference>
<dbReference type="CDD" id="cd00118">
    <property type="entry name" value="LysM"/>
    <property type="match status" value="1"/>
</dbReference>
<feature type="region of interest" description="Disordered" evidence="1">
    <location>
        <begin position="78"/>
        <end position="114"/>
    </location>
</feature>
<dbReference type="RefSeq" id="WP_142607280.1">
    <property type="nucleotide sequence ID" value="NZ_VDGG01000017.1"/>
</dbReference>
<feature type="compositionally biased region" description="Low complexity" evidence="1">
    <location>
        <begin position="84"/>
        <end position="104"/>
    </location>
</feature>
<gene>
    <name evidence="3" type="ORF">FG383_10045</name>
</gene>
<protein>
    <submittedName>
        <fullName evidence="3">LysM peptidoglycan-binding domain-containing protein</fullName>
    </submittedName>
</protein>
<evidence type="ECO:0000259" key="2">
    <source>
        <dbReference type="PROSITE" id="PS51782"/>
    </source>
</evidence>
<dbReference type="PROSITE" id="PS51782">
    <property type="entry name" value="LYSM"/>
    <property type="match status" value="1"/>
</dbReference>
<dbReference type="AlphaFoldDB" id="A0A544TBG7"/>
<proteinExistence type="predicted"/>
<evidence type="ECO:0000256" key="1">
    <source>
        <dbReference type="SAM" id="MobiDB-lite"/>
    </source>
</evidence>
<feature type="domain" description="LysM" evidence="2">
    <location>
        <begin position="2"/>
        <end position="47"/>
    </location>
</feature>
<dbReference type="EMBL" id="VDGG01000017">
    <property type="protein sequence ID" value="TQR14812.1"/>
    <property type="molecule type" value="Genomic_DNA"/>
</dbReference>
<keyword evidence="4" id="KW-1185">Reference proteome</keyword>
<organism evidence="3 4">
    <name type="scientific">Psychrobacillus soli</name>
    <dbReference type="NCBI Taxonomy" id="1543965"/>
    <lineage>
        <taxon>Bacteria</taxon>
        <taxon>Bacillati</taxon>
        <taxon>Bacillota</taxon>
        <taxon>Bacilli</taxon>
        <taxon>Bacillales</taxon>
        <taxon>Bacillaceae</taxon>
        <taxon>Psychrobacillus</taxon>
    </lineage>
</organism>
<dbReference type="SMART" id="SM00257">
    <property type="entry name" value="LysM"/>
    <property type="match status" value="1"/>
</dbReference>
<accession>A0A544TBG7</accession>